<evidence type="ECO:0000259" key="2">
    <source>
        <dbReference type="PROSITE" id="PS51038"/>
    </source>
</evidence>
<evidence type="ECO:0000256" key="1">
    <source>
        <dbReference type="SAM" id="MobiDB-lite"/>
    </source>
</evidence>
<dbReference type="SMART" id="SM00439">
    <property type="entry name" value="BAH"/>
    <property type="match status" value="1"/>
</dbReference>
<organism evidence="3 4">
    <name type="scientific">Cymbomonas tetramitiformis</name>
    <dbReference type="NCBI Taxonomy" id="36881"/>
    <lineage>
        <taxon>Eukaryota</taxon>
        <taxon>Viridiplantae</taxon>
        <taxon>Chlorophyta</taxon>
        <taxon>Pyramimonadophyceae</taxon>
        <taxon>Pyramimonadales</taxon>
        <taxon>Pyramimonadaceae</taxon>
        <taxon>Cymbomonas</taxon>
    </lineage>
</organism>
<feature type="compositionally biased region" description="Basic and acidic residues" evidence="1">
    <location>
        <begin position="233"/>
        <end position="243"/>
    </location>
</feature>
<dbReference type="InterPro" id="IPR043151">
    <property type="entry name" value="BAH_sf"/>
</dbReference>
<feature type="domain" description="BAH" evidence="2">
    <location>
        <begin position="33"/>
        <end position="159"/>
    </location>
</feature>
<dbReference type="PROSITE" id="PS51038">
    <property type="entry name" value="BAH"/>
    <property type="match status" value="1"/>
</dbReference>
<sequence>MVEPAGSESQVVNPRGKGAHGRNAFESVATSGGEVSVGQIVLFRSHEETGQQKEPPYVGHIKSIFTERHANGEHFVTVNWLYRPHEVVDSEGRQLAPARNGSANELFYSFHEDTKVPVRSIMHPCKVHFQENGVRFPRAPGYVCSRLYDPSPEFCVHKLSDADFKIEYKKIVRQLLRNPHDDKTIKKGIAVKKSSATCSSLREEGHLEGNKVKGAADEASIEKPASWASPKSKALDEQRGDVVHGDQKDTIVSKMNDMDTALDVPLMRSFGTQSTSLRGTTSAGAVGAAAVFSEASLQSAAVALCQVEHKDAAQLEESILNFILMMKQGQSNSLIVSSLGLTH</sequence>
<feature type="region of interest" description="Disordered" evidence="1">
    <location>
        <begin position="1"/>
        <end position="23"/>
    </location>
</feature>
<evidence type="ECO:0000313" key="3">
    <source>
        <dbReference type="EMBL" id="KAK3266901.1"/>
    </source>
</evidence>
<dbReference type="InterPro" id="IPR001025">
    <property type="entry name" value="BAH_dom"/>
</dbReference>
<evidence type="ECO:0000313" key="4">
    <source>
        <dbReference type="Proteomes" id="UP001190700"/>
    </source>
</evidence>
<proteinExistence type="predicted"/>
<dbReference type="PANTHER" id="PTHR46548">
    <property type="entry name" value="BAH AND TFIIS DOMAIN-CONTAINING PROTEIN-RELATED"/>
    <property type="match status" value="1"/>
</dbReference>
<feature type="region of interest" description="Disordered" evidence="1">
    <location>
        <begin position="200"/>
        <end position="243"/>
    </location>
</feature>
<dbReference type="GO" id="GO:0003682">
    <property type="term" value="F:chromatin binding"/>
    <property type="evidence" value="ECO:0007669"/>
    <property type="project" value="InterPro"/>
</dbReference>
<keyword evidence="4" id="KW-1185">Reference proteome</keyword>
<protein>
    <recommendedName>
        <fullName evidence="2">BAH domain-containing protein</fullName>
    </recommendedName>
</protein>
<dbReference type="AlphaFoldDB" id="A0AAE0FX43"/>
<gene>
    <name evidence="3" type="ORF">CYMTET_24509</name>
</gene>
<dbReference type="PANTHER" id="PTHR46548:SF1">
    <property type="entry name" value="BAH AND TFIIS DOMAIN-CONTAINING PROTEIN-RELATED"/>
    <property type="match status" value="1"/>
</dbReference>
<dbReference type="Proteomes" id="UP001190700">
    <property type="component" value="Unassembled WGS sequence"/>
</dbReference>
<name>A0AAE0FX43_9CHLO</name>
<comment type="caution">
    <text evidence="3">The sequence shown here is derived from an EMBL/GenBank/DDBJ whole genome shotgun (WGS) entry which is preliminary data.</text>
</comment>
<reference evidence="3 4" key="1">
    <citation type="journal article" date="2015" name="Genome Biol. Evol.">
        <title>Comparative Genomics of a Bacterivorous Green Alga Reveals Evolutionary Causalities and Consequences of Phago-Mixotrophic Mode of Nutrition.</title>
        <authorList>
            <person name="Burns J.A."/>
            <person name="Paasch A."/>
            <person name="Narechania A."/>
            <person name="Kim E."/>
        </authorList>
    </citation>
    <scope>NUCLEOTIDE SEQUENCE [LARGE SCALE GENOMIC DNA]</scope>
    <source>
        <strain evidence="3 4">PLY_AMNH</strain>
    </source>
</reference>
<feature type="compositionally biased region" description="Basic and acidic residues" evidence="1">
    <location>
        <begin position="201"/>
        <end position="216"/>
    </location>
</feature>
<dbReference type="EMBL" id="LGRX02012759">
    <property type="protein sequence ID" value="KAK3266901.1"/>
    <property type="molecule type" value="Genomic_DNA"/>
</dbReference>
<accession>A0AAE0FX43</accession>
<dbReference type="Pfam" id="PF01426">
    <property type="entry name" value="BAH"/>
    <property type="match status" value="1"/>
</dbReference>
<dbReference type="Gene3D" id="2.30.30.490">
    <property type="match status" value="1"/>
</dbReference>